<dbReference type="PANTHER" id="PTHR47691:SF3">
    <property type="entry name" value="HTH-TYPE TRANSCRIPTIONAL REGULATOR RV0890C-RELATED"/>
    <property type="match status" value="1"/>
</dbReference>
<dbReference type="GO" id="GO:0003677">
    <property type="term" value="F:DNA binding"/>
    <property type="evidence" value="ECO:0007669"/>
    <property type="project" value="UniProtKB-UniRule"/>
</dbReference>
<gene>
    <name evidence="5" type="ORF">SAMN04488000_113175</name>
</gene>
<dbReference type="Proteomes" id="UP000199503">
    <property type="component" value="Unassembled WGS sequence"/>
</dbReference>
<dbReference type="CDD" id="cd15831">
    <property type="entry name" value="BTAD"/>
    <property type="match status" value="1"/>
</dbReference>
<evidence type="ECO:0000256" key="2">
    <source>
        <dbReference type="ARBA" id="ARBA00023125"/>
    </source>
</evidence>
<dbReference type="Pfam" id="PF03704">
    <property type="entry name" value="BTAD"/>
    <property type="match status" value="1"/>
</dbReference>
<dbReference type="SMART" id="SM00862">
    <property type="entry name" value="Trans_reg_C"/>
    <property type="match status" value="1"/>
</dbReference>
<dbReference type="InterPro" id="IPR016032">
    <property type="entry name" value="Sig_transdc_resp-reg_C-effctor"/>
</dbReference>
<dbReference type="InterPro" id="IPR011990">
    <property type="entry name" value="TPR-like_helical_dom_sf"/>
</dbReference>
<comment type="similarity">
    <text evidence="1">Belongs to the AfsR/DnrI/RedD regulatory family.</text>
</comment>
<dbReference type="SUPFAM" id="SSF52540">
    <property type="entry name" value="P-loop containing nucleoside triphosphate hydrolases"/>
    <property type="match status" value="1"/>
</dbReference>
<evidence type="ECO:0000259" key="4">
    <source>
        <dbReference type="PROSITE" id="PS51755"/>
    </source>
</evidence>
<dbReference type="Pfam" id="PF00486">
    <property type="entry name" value="Trans_reg_C"/>
    <property type="match status" value="1"/>
</dbReference>
<name>A0A1H9T8Y9_9PSEU</name>
<dbReference type="Gene3D" id="1.25.40.10">
    <property type="entry name" value="Tetratricopeptide repeat domain"/>
    <property type="match status" value="2"/>
</dbReference>
<keyword evidence="6" id="KW-1185">Reference proteome</keyword>
<dbReference type="PROSITE" id="PS51755">
    <property type="entry name" value="OMPR_PHOB"/>
    <property type="match status" value="1"/>
</dbReference>
<dbReference type="Gene3D" id="1.10.10.10">
    <property type="entry name" value="Winged helix-like DNA-binding domain superfamily/Winged helix DNA-binding domain"/>
    <property type="match status" value="1"/>
</dbReference>
<evidence type="ECO:0000256" key="3">
    <source>
        <dbReference type="PROSITE-ProRule" id="PRU01091"/>
    </source>
</evidence>
<protein>
    <submittedName>
        <fullName evidence="5">Predicted ATPase</fullName>
    </submittedName>
</protein>
<feature type="domain" description="OmpR/PhoB-type" evidence="4">
    <location>
        <begin position="1"/>
        <end position="90"/>
    </location>
</feature>
<organism evidence="5 6">
    <name type="scientific">Lentzea albida</name>
    <dbReference type="NCBI Taxonomy" id="65499"/>
    <lineage>
        <taxon>Bacteria</taxon>
        <taxon>Bacillati</taxon>
        <taxon>Actinomycetota</taxon>
        <taxon>Actinomycetes</taxon>
        <taxon>Pseudonocardiales</taxon>
        <taxon>Pseudonocardiaceae</taxon>
        <taxon>Lentzea</taxon>
    </lineage>
</organism>
<evidence type="ECO:0000313" key="6">
    <source>
        <dbReference type="Proteomes" id="UP000199503"/>
    </source>
</evidence>
<reference evidence="6" key="1">
    <citation type="submission" date="2016-10" db="EMBL/GenBank/DDBJ databases">
        <authorList>
            <person name="Varghese N."/>
            <person name="Submissions S."/>
        </authorList>
    </citation>
    <scope>NUCLEOTIDE SEQUENCE [LARGE SCALE GENOMIC DNA]</scope>
    <source>
        <strain evidence="6">DSM 44437</strain>
    </source>
</reference>
<dbReference type="PRINTS" id="PR00364">
    <property type="entry name" value="DISEASERSIST"/>
</dbReference>
<dbReference type="InterPro" id="IPR005158">
    <property type="entry name" value="BTAD"/>
</dbReference>
<dbReference type="AlphaFoldDB" id="A0A1H9T8Y9"/>
<dbReference type="GO" id="GO:0000160">
    <property type="term" value="P:phosphorelay signal transduction system"/>
    <property type="evidence" value="ECO:0007669"/>
    <property type="project" value="InterPro"/>
</dbReference>
<dbReference type="InterPro" id="IPR001867">
    <property type="entry name" value="OmpR/PhoB-type_DNA-bd"/>
</dbReference>
<dbReference type="InterPro" id="IPR036388">
    <property type="entry name" value="WH-like_DNA-bd_sf"/>
</dbReference>
<dbReference type="SMART" id="SM01043">
    <property type="entry name" value="BTAD"/>
    <property type="match status" value="1"/>
</dbReference>
<keyword evidence="2 3" id="KW-0238">DNA-binding</keyword>
<dbReference type="RefSeq" id="WP_143091741.1">
    <property type="nucleotide sequence ID" value="NZ_FOFV01000013.1"/>
</dbReference>
<dbReference type="SUPFAM" id="SSF46894">
    <property type="entry name" value="C-terminal effector domain of the bipartite response regulators"/>
    <property type="match status" value="1"/>
</dbReference>
<dbReference type="STRING" id="65499.SAMN04488000_113175"/>
<feature type="DNA-binding region" description="OmpR/PhoB-type" evidence="3">
    <location>
        <begin position="1"/>
        <end position="90"/>
    </location>
</feature>
<dbReference type="SUPFAM" id="SSF48452">
    <property type="entry name" value="TPR-like"/>
    <property type="match status" value="2"/>
</dbReference>
<dbReference type="GO" id="GO:0006355">
    <property type="term" value="P:regulation of DNA-templated transcription"/>
    <property type="evidence" value="ECO:0007669"/>
    <property type="project" value="InterPro"/>
</dbReference>
<evidence type="ECO:0000313" key="5">
    <source>
        <dbReference type="EMBL" id="SER93259.1"/>
    </source>
</evidence>
<dbReference type="OrthoDB" id="9812579at2"/>
<dbReference type="PANTHER" id="PTHR47691">
    <property type="entry name" value="REGULATOR-RELATED"/>
    <property type="match status" value="1"/>
</dbReference>
<evidence type="ECO:0000256" key="1">
    <source>
        <dbReference type="ARBA" id="ARBA00005820"/>
    </source>
</evidence>
<dbReference type="InterPro" id="IPR027417">
    <property type="entry name" value="P-loop_NTPase"/>
</dbReference>
<sequence length="865" mass="94819">MHVGILGPVEAHSPHGKIAVGGPRPRTLLALLALRVGEIVPLDRLVDELYGAEPPSDAANALQGQVSRLRRALGDASLVEFHSAGYRLVLPASQVDAHRFAVLAADGRRALEQGDPQAAESLLSEAMRLWRGPALADVPLADHATRLEQQRTSAAGSLAAARIRLGKADVAEIQELVRQNPLDERLRGYLVQALNQQGRQAEALQAFEDARTLLAEELGTDPSPELRAVHLQVLRGQTHREPPAQLTTFVGRQEELARIASLTSRLVTLTGPGGAGKTRLALQAAGPGAVFVDLAPAKDVAAATLQALGLKETALDPVERLTLALRERSALLVLDNCEHLVVQAARLAGHLLSACPSLRILATSREPLGITGETLCPVPPLDPEQSVILFTDRARLVNPSFVRDQHTADICRELDGLPLAIELAAARTRTLTTEEISDRLNDRFRLLTKGNRAAAPRHQTLRAVVEWSWDLLSEDERDLAACLATFGGGATLEAVEEVCGHDVEVLEALVDKSLVEAADGRYRMLETIREFCSEHKRVDAAHAEYFHALARRADPELRRRDQVRWFARLTAEHANLMQAVGWAVRHDPRRALRFVADLSWYWYVKGSRVEVQGLAEELLSVVDEEVSEQYAILLALAAPERVQAVLRRLEGPITQPFVLIAWAMLTGPPDPGAPRTPLQDEVEHSDDPWIQGLIAFSNSYTGWAARGDRVQAVAQSREALRRFQELGERWGSAQVLDVLATLTEDPAEALALTDQALEVVAELGAQEELAELRGRRADRLLDIDEEQAERDYRQALRMATRAGLAATRALANAGLARIAHRRGDFARAEELLREARQELGFGWMHAAAKQQVEEVFTELARTRGA</sequence>
<dbReference type="EMBL" id="FOFV01000013">
    <property type="protein sequence ID" value="SER93259.1"/>
    <property type="molecule type" value="Genomic_DNA"/>
</dbReference>
<proteinExistence type="inferred from homology"/>
<accession>A0A1H9T8Y9</accession>